<dbReference type="OMA" id="PRIVFRH"/>
<feature type="transmembrane region" description="Helical" evidence="5">
    <location>
        <begin position="295"/>
        <end position="321"/>
    </location>
</feature>
<comment type="caution">
    <text evidence="7">The sequence shown here is derived from an EMBL/GenBank/DDBJ whole genome shotgun (WGS) entry which is preliminary data.</text>
</comment>
<protein>
    <submittedName>
        <fullName evidence="7">ABC transporter permease</fullName>
    </submittedName>
</protein>
<dbReference type="SUPFAM" id="SSF161098">
    <property type="entry name" value="MetI-like"/>
    <property type="match status" value="1"/>
</dbReference>
<dbReference type="InterPro" id="IPR000515">
    <property type="entry name" value="MetI-like"/>
</dbReference>
<evidence type="ECO:0000313" key="7">
    <source>
        <dbReference type="EMBL" id="HGK22850.1"/>
    </source>
</evidence>
<feature type="transmembrane region" description="Helical" evidence="5">
    <location>
        <begin position="104"/>
        <end position="126"/>
    </location>
</feature>
<feature type="transmembrane region" description="Helical" evidence="5">
    <location>
        <begin position="183"/>
        <end position="204"/>
    </location>
</feature>
<comment type="subcellular location">
    <subcellularLocation>
        <location evidence="1 5">Cell membrane</location>
        <topology evidence="1 5">Multi-pass membrane protein</topology>
    </subcellularLocation>
</comment>
<dbReference type="GO" id="GO:0005886">
    <property type="term" value="C:plasma membrane"/>
    <property type="evidence" value="ECO:0007669"/>
    <property type="project" value="UniProtKB-SubCell"/>
</dbReference>
<keyword evidence="3 5" id="KW-1133">Transmembrane helix</keyword>
<evidence type="ECO:0000256" key="4">
    <source>
        <dbReference type="ARBA" id="ARBA00023136"/>
    </source>
</evidence>
<organism evidence="7">
    <name type="scientific">Dictyoglomus thermophilum</name>
    <dbReference type="NCBI Taxonomy" id="14"/>
    <lineage>
        <taxon>Bacteria</taxon>
        <taxon>Pseudomonadati</taxon>
        <taxon>Dictyoglomota</taxon>
        <taxon>Dictyoglomia</taxon>
        <taxon>Dictyoglomales</taxon>
        <taxon>Dictyoglomaceae</taxon>
        <taxon>Dictyoglomus</taxon>
    </lineage>
</organism>
<comment type="similarity">
    <text evidence="5">Belongs to the binding-protein-dependent transport system permease family.</text>
</comment>
<dbReference type="RefSeq" id="WP_012547210.1">
    <property type="nucleotide sequence ID" value="NZ_VTFL01000001.1"/>
</dbReference>
<dbReference type="Gene3D" id="1.10.3720.10">
    <property type="entry name" value="MetI-like"/>
    <property type="match status" value="1"/>
</dbReference>
<keyword evidence="4 5" id="KW-0472">Membrane</keyword>
<evidence type="ECO:0000256" key="2">
    <source>
        <dbReference type="ARBA" id="ARBA00022692"/>
    </source>
</evidence>
<dbReference type="InterPro" id="IPR035906">
    <property type="entry name" value="MetI-like_sf"/>
</dbReference>
<reference evidence="7" key="1">
    <citation type="journal article" date="2020" name="mSystems">
        <title>Genome- and Community-Level Interaction Insights into Carbon Utilization and Element Cycling Functions of Hydrothermarchaeota in Hydrothermal Sediment.</title>
        <authorList>
            <person name="Zhou Z."/>
            <person name="Liu Y."/>
            <person name="Xu W."/>
            <person name="Pan J."/>
            <person name="Luo Z.H."/>
            <person name="Li M."/>
        </authorList>
    </citation>
    <scope>NUCLEOTIDE SEQUENCE [LARGE SCALE GENOMIC DNA]</scope>
    <source>
        <strain evidence="7">SpSt-70</strain>
    </source>
</reference>
<feature type="domain" description="ABC transmembrane type-1" evidence="6">
    <location>
        <begin position="102"/>
        <end position="314"/>
    </location>
</feature>
<accession>A0A7C2H4R2</accession>
<dbReference type="PANTHER" id="PTHR43376">
    <property type="entry name" value="OLIGOPEPTIDE TRANSPORT SYSTEM PERMEASE PROTEIN"/>
    <property type="match status" value="1"/>
</dbReference>
<evidence type="ECO:0000256" key="1">
    <source>
        <dbReference type="ARBA" id="ARBA00004651"/>
    </source>
</evidence>
<name>A0A7C2H4R2_DICTH</name>
<dbReference type="Pfam" id="PF00528">
    <property type="entry name" value="BPD_transp_1"/>
    <property type="match status" value="1"/>
</dbReference>
<dbReference type="GO" id="GO:0055085">
    <property type="term" value="P:transmembrane transport"/>
    <property type="evidence" value="ECO:0007669"/>
    <property type="project" value="InterPro"/>
</dbReference>
<dbReference type="AlphaFoldDB" id="A0A7C2H4R2"/>
<keyword evidence="5" id="KW-0813">Transport</keyword>
<gene>
    <name evidence="7" type="ORF">ENU78_00115</name>
</gene>
<evidence type="ECO:0000256" key="5">
    <source>
        <dbReference type="RuleBase" id="RU363032"/>
    </source>
</evidence>
<sequence length="328" mass="36004">MKYILNRLVQVLIMTFLALTVVFFIVQSMPGDPAFGLAVSIAQSRNMPLDKALEIAHNIIGYNPKESIVLKYLKFLRNIIVGNFGYSTYFKTSVNEIIGKALPWTLFVISLATVIGFFLGVSIGAFSAQKRGSFIDTFISTIFSIIQAIPAFVLAVVILFLGAVRLRLLPLGGAYPIEMNPGFYPGFILAVIYHALGPLIATFIPQMASWGLAMRGNCSNVIEEDFVRFAKIRGLPDSTIARRYVRRNAILPLVASLAIGIGYMLGGHTLVEVIFNYPGIGYYFGQAISARDFGLLTGLFSLIVIGVILATFITELLYAVIDPRVKVQ</sequence>
<evidence type="ECO:0000259" key="6">
    <source>
        <dbReference type="PROSITE" id="PS50928"/>
    </source>
</evidence>
<dbReference type="PANTHER" id="PTHR43376:SF1">
    <property type="entry name" value="OLIGOPEPTIDE TRANSPORT SYSTEM PERMEASE PROTEIN"/>
    <property type="match status" value="1"/>
</dbReference>
<feature type="transmembrane region" description="Helical" evidence="5">
    <location>
        <begin position="138"/>
        <end position="163"/>
    </location>
</feature>
<feature type="transmembrane region" description="Helical" evidence="5">
    <location>
        <begin position="250"/>
        <end position="275"/>
    </location>
</feature>
<dbReference type="CDD" id="cd06261">
    <property type="entry name" value="TM_PBP2"/>
    <property type="match status" value="1"/>
</dbReference>
<dbReference type="PROSITE" id="PS50928">
    <property type="entry name" value="ABC_TM1"/>
    <property type="match status" value="1"/>
</dbReference>
<keyword evidence="2 5" id="KW-0812">Transmembrane</keyword>
<evidence type="ECO:0000256" key="3">
    <source>
        <dbReference type="ARBA" id="ARBA00022989"/>
    </source>
</evidence>
<proteinExistence type="inferred from homology"/>
<dbReference type="EMBL" id="DTDV01000001">
    <property type="protein sequence ID" value="HGK22850.1"/>
    <property type="molecule type" value="Genomic_DNA"/>
</dbReference>